<dbReference type="PROSITE" id="PS00154">
    <property type="entry name" value="ATPASE_E1_E2"/>
    <property type="match status" value="1"/>
</dbReference>
<evidence type="ECO:0000256" key="8">
    <source>
        <dbReference type="ARBA" id="ARBA00022989"/>
    </source>
</evidence>
<name>A0A7J6KW17_PERCH</name>
<reference evidence="11 12" key="1">
    <citation type="submission" date="2020-04" db="EMBL/GenBank/DDBJ databases">
        <title>Perkinsus chesapeaki whole genome sequence.</title>
        <authorList>
            <person name="Bogema D.R."/>
        </authorList>
    </citation>
    <scope>NUCLEOTIDE SEQUENCE [LARGE SCALE GENOMIC DNA]</scope>
    <source>
        <strain evidence="11">ATCC PRA-425</strain>
    </source>
</reference>
<keyword evidence="3" id="KW-0479">Metal-binding</keyword>
<dbReference type="Gene3D" id="3.40.1110.10">
    <property type="entry name" value="Calcium-transporting ATPase, cytoplasmic domain N"/>
    <property type="match status" value="1"/>
</dbReference>
<keyword evidence="2 10" id="KW-0812">Transmembrane</keyword>
<organism evidence="11 12">
    <name type="scientific">Perkinsus chesapeaki</name>
    <name type="common">Clam parasite</name>
    <name type="synonym">Perkinsus andrewsi</name>
    <dbReference type="NCBI Taxonomy" id="330153"/>
    <lineage>
        <taxon>Eukaryota</taxon>
        <taxon>Sar</taxon>
        <taxon>Alveolata</taxon>
        <taxon>Perkinsozoa</taxon>
        <taxon>Perkinsea</taxon>
        <taxon>Perkinsida</taxon>
        <taxon>Perkinsidae</taxon>
        <taxon>Perkinsus</taxon>
    </lineage>
</organism>
<keyword evidence="5" id="KW-0067">ATP-binding</keyword>
<dbReference type="InterPro" id="IPR006544">
    <property type="entry name" value="P-type_TPase_V"/>
</dbReference>
<evidence type="ECO:0000256" key="5">
    <source>
        <dbReference type="ARBA" id="ARBA00022840"/>
    </source>
</evidence>
<keyword evidence="9 10" id="KW-0472">Membrane</keyword>
<evidence type="ECO:0000256" key="1">
    <source>
        <dbReference type="ARBA" id="ARBA00004141"/>
    </source>
</evidence>
<dbReference type="PANTHER" id="PTHR45630">
    <property type="entry name" value="CATION-TRANSPORTING ATPASE-RELATED"/>
    <property type="match status" value="1"/>
</dbReference>
<dbReference type="GO" id="GO:0016020">
    <property type="term" value="C:membrane"/>
    <property type="evidence" value="ECO:0007669"/>
    <property type="project" value="UniProtKB-SubCell"/>
</dbReference>
<dbReference type="EMBL" id="JAAPAO010001179">
    <property type="protein sequence ID" value="KAF4650789.1"/>
    <property type="molecule type" value="Genomic_DNA"/>
</dbReference>
<evidence type="ECO:0000256" key="2">
    <source>
        <dbReference type="ARBA" id="ARBA00022692"/>
    </source>
</evidence>
<proteinExistence type="predicted"/>
<dbReference type="GO" id="GO:0046872">
    <property type="term" value="F:metal ion binding"/>
    <property type="evidence" value="ECO:0007669"/>
    <property type="project" value="UniProtKB-KW"/>
</dbReference>
<dbReference type="InterPro" id="IPR018303">
    <property type="entry name" value="ATPase_P-typ_P_site"/>
</dbReference>
<dbReference type="PANTHER" id="PTHR45630:SF11">
    <property type="entry name" value="CATION-TRANSPORTING P-TYPE ATPASE N-TERMINAL DOMAIN-CONTAINING PROTEIN"/>
    <property type="match status" value="1"/>
</dbReference>
<evidence type="ECO:0000256" key="7">
    <source>
        <dbReference type="ARBA" id="ARBA00022967"/>
    </source>
</evidence>
<dbReference type="InterPro" id="IPR023299">
    <property type="entry name" value="ATPase_P-typ_cyto_dom_N"/>
</dbReference>
<evidence type="ECO:0000313" key="11">
    <source>
        <dbReference type="EMBL" id="KAF4650789.1"/>
    </source>
</evidence>
<dbReference type="GO" id="GO:0005524">
    <property type="term" value="F:ATP binding"/>
    <property type="evidence" value="ECO:0007669"/>
    <property type="project" value="UniProtKB-KW"/>
</dbReference>
<dbReference type="AlphaFoldDB" id="A0A7J6KW17"/>
<evidence type="ECO:0000256" key="6">
    <source>
        <dbReference type="ARBA" id="ARBA00022842"/>
    </source>
</evidence>
<evidence type="ECO:0000256" key="9">
    <source>
        <dbReference type="ARBA" id="ARBA00023136"/>
    </source>
</evidence>
<evidence type="ECO:0000256" key="10">
    <source>
        <dbReference type="SAM" id="Phobius"/>
    </source>
</evidence>
<gene>
    <name evidence="11" type="ORF">FOL47_000846</name>
</gene>
<dbReference type="GO" id="GO:0019829">
    <property type="term" value="F:ATPase-coupled monoatomic cation transmembrane transporter activity"/>
    <property type="evidence" value="ECO:0007669"/>
    <property type="project" value="TreeGrafter"/>
</dbReference>
<dbReference type="SUPFAM" id="SSF81660">
    <property type="entry name" value="Metal cation-transporting ATPase, ATP-binding domain N"/>
    <property type="match status" value="1"/>
</dbReference>
<evidence type="ECO:0008006" key="13">
    <source>
        <dbReference type="Google" id="ProtNLM"/>
    </source>
</evidence>
<evidence type="ECO:0000313" key="12">
    <source>
        <dbReference type="Proteomes" id="UP000591131"/>
    </source>
</evidence>
<comment type="subcellular location">
    <subcellularLocation>
        <location evidence="1">Membrane</location>
        <topology evidence="1">Multi-pass membrane protein</topology>
    </subcellularLocation>
</comment>
<accession>A0A7J6KW17</accession>
<feature type="transmembrane region" description="Helical" evidence="10">
    <location>
        <begin position="262"/>
        <end position="281"/>
    </location>
</feature>
<keyword evidence="12" id="KW-1185">Reference proteome</keyword>
<dbReference type="Proteomes" id="UP000591131">
    <property type="component" value="Unassembled WGS sequence"/>
</dbReference>
<keyword evidence="8 10" id="KW-1133">Transmembrane helix</keyword>
<keyword evidence="7" id="KW-1278">Translocase</keyword>
<keyword evidence="4" id="KW-0547">Nucleotide-binding</keyword>
<evidence type="ECO:0000256" key="4">
    <source>
        <dbReference type="ARBA" id="ARBA00022741"/>
    </source>
</evidence>
<comment type="caution">
    <text evidence="11">The sequence shown here is derived from an EMBL/GenBank/DDBJ whole genome shotgun (WGS) entry which is preliminary data.</text>
</comment>
<keyword evidence="6" id="KW-0460">Magnesium</keyword>
<protein>
    <recommendedName>
        <fullName evidence="13">Cation-transporting atpase</fullName>
    </recommendedName>
</protein>
<feature type="transmembrane region" description="Helical" evidence="10">
    <location>
        <begin position="27"/>
        <end position="47"/>
    </location>
</feature>
<sequence length="543" mass="59310">MMATLAVCTYFPEVAEALDTDWNGITGAFIITFFIFHTMAILLIELYSTIVVSLMLPSSPANASHLMIEEALPAALIDDKLVGPGDTDEDPTPGLAKRFLAKFRQIVEAYRRTRCRTLLRIDDDPITTVRTVEYTCVRYRYDSTIEAFAPAAEGMKVTPAQARQRLLNGGLSMEECSNLQRLIGRNEIGVQLPSVFMSLVDEFSTVFYVIQSTLCVKSSGSSDDEAVMIVSAIGGLTAKGKMVRIVMFPEPVRFKYHDQLPLVYLGLFLYALLLSVAYFVFTRIGNWVVTILQVMVAVKQSINPMLPVAMIFCLQPERIPVAGKISVMVFDKTGTITKDGMELVGVLPAQGGKLGNRLDMASPSTPSTLAGTLLSKCGDTDGLTEELHRGLACCHSVIRLRDGSLSGDQVEIAMFNASGWTISDKGEVVITSPDGCTELSVLRHMHFQRETMTSGCIVQTGITSDCHNSRSLTVFVKGSPESIMKCCTTVPDVYMKACEELAAENLYVLAMASKNLSVKVTAGDLTDMKRSDLETGLSLQLKC</sequence>
<evidence type="ECO:0000256" key="3">
    <source>
        <dbReference type="ARBA" id="ARBA00022723"/>
    </source>
</evidence>
<dbReference type="OrthoDB" id="48943at2759"/>
<dbReference type="GO" id="GO:0140358">
    <property type="term" value="F:P-type transmembrane transporter activity"/>
    <property type="evidence" value="ECO:0007669"/>
    <property type="project" value="InterPro"/>
</dbReference>